<keyword evidence="1" id="KW-0833">Ubl conjugation pathway</keyword>
<comment type="function">
    <text evidence="2">Neddylation of cullins play an essential role in the regulation of SCF-type complexes activity.</text>
</comment>
<dbReference type="PANTHER" id="PTHR12281:SF31">
    <property type="entry name" value="DCN1-LIKE PROTEIN 3"/>
    <property type="match status" value="1"/>
</dbReference>
<dbReference type="Gene3D" id="1.10.238.200">
    <property type="entry name" value="Cullin, PONY binding domain"/>
    <property type="match status" value="1"/>
</dbReference>
<dbReference type="InterPro" id="IPR009060">
    <property type="entry name" value="UBA-like_sf"/>
</dbReference>
<dbReference type="SUPFAM" id="SSF46934">
    <property type="entry name" value="UBA-like"/>
    <property type="match status" value="1"/>
</dbReference>
<dbReference type="GO" id="GO:0031624">
    <property type="term" value="F:ubiquitin conjugating enzyme binding"/>
    <property type="evidence" value="ECO:0007669"/>
    <property type="project" value="TreeGrafter"/>
</dbReference>
<proteinExistence type="predicted"/>
<dbReference type="InterPro" id="IPR042460">
    <property type="entry name" value="DCN1-like_PONY"/>
</dbReference>
<dbReference type="Pfam" id="PF03556">
    <property type="entry name" value="Cullin_binding"/>
    <property type="match status" value="1"/>
</dbReference>
<dbReference type="Gene3D" id="1.10.238.10">
    <property type="entry name" value="EF-hand"/>
    <property type="match status" value="1"/>
</dbReference>
<dbReference type="GO" id="GO:0045116">
    <property type="term" value="P:protein neddylation"/>
    <property type="evidence" value="ECO:0007669"/>
    <property type="project" value="TreeGrafter"/>
</dbReference>
<dbReference type="PROSITE" id="PS51229">
    <property type="entry name" value="DCUN1"/>
    <property type="match status" value="1"/>
</dbReference>
<feature type="domain" description="DCUN1" evidence="3">
    <location>
        <begin position="55"/>
        <end position="257"/>
    </location>
</feature>
<accession>A0AAX6MC47</accession>
<dbReference type="GO" id="GO:0032182">
    <property type="term" value="F:ubiquitin-like protein binding"/>
    <property type="evidence" value="ECO:0007669"/>
    <property type="project" value="TreeGrafter"/>
</dbReference>
<dbReference type="InterPro" id="IPR005176">
    <property type="entry name" value="PONY_dom"/>
</dbReference>
<dbReference type="InterPro" id="IPR014764">
    <property type="entry name" value="DCN-prot"/>
</dbReference>
<dbReference type="PANTHER" id="PTHR12281">
    <property type="entry name" value="RP42 RELATED"/>
    <property type="match status" value="1"/>
</dbReference>
<evidence type="ECO:0000256" key="2">
    <source>
        <dbReference type="RuleBase" id="RU410713"/>
    </source>
</evidence>
<dbReference type="GO" id="GO:0097602">
    <property type="term" value="F:cullin family protein binding"/>
    <property type="evidence" value="ECO:0007669"/>
    <property type="project" value="TreeGrafter"/>
</dbReference>
<dbReference type="GO" id="GO:0000151">
    <property type="term" value="C:ubiquitin ligase complex"/>
    <property type="evidence" value="ECO:0007669"/>
    <property type="project" value="TreeGrafter"/>
</dbReference>
<gene>
    <name evidence="4" type="ORF">Daesc_008093</name>
</gene>
<organism evidence="4 5">
    <name type="scientific">Daldinia eschscholtzii</name>
    <dbReference type="NCBI Taxonomy" id="292717"/>
    <lineage>
        <taxon>Eukaryota</taxon>
        <taxon>Fungi</taxon>
        <taxon>Dikarya</taxon>
        <taxon>Ascomycota</taxon>
        <taxon>Pezizomycotina</taxon>
        <taxon>Sordariomycetes</taxon>
        <taxon>Xylariomycetidae</taxon>
        <taxon>Xylariales</taxon>
        <taxon>Hypoxylaceae</taxon>
        <taxon>Daldinia</taxon>
    </lineage>
</organism>
<dbReference type="Pfam" id="PF14555">
    <property type="entry name" value="UBA_4"/>
    <property type="match status" value="1"/>
</dbReference>
<sequence length="267" mass="29953">MPPLSSVQRAAVASFVSITGASEKSATRYLKNTGYKLNEAVDSYFQSNAGASSTTKDTQLTKLFDDAEEDPKDSLGADSSMAYLTSIGVDLEGASLFLAMELVQAPTIGEITRTGFVNGWKAQPAAEAKIESQKQIFKRLAESLGKDRDLFRRVYRYAFVVGREGDQRALSLDNAILYWELLFKKPGMLWIGDTTGTDWLAEWITFLRENWTRSVSRDMWNQTYEFALKSMADEALSFWSEDGAWPGVIDDFVAWYKRKSSEMDVDA</sequence>
<dbReference type="AlphaFoldDB" id="A0AAX6MC47"/>
<evidence type="ECO:0000313" key="5">
    <source>
        <dbReference type="Proteomes" id="UP001369815"/>
    </source>
</evidence>
<reference evidence="4 5" key="1">
    <citation type="journal article" date="2024" name="Front Chem Biol">
        <title>Unveiling the potential of Daldinia eschscholtzii MFLUCC 19-0629 through bioactivity and bioinformatics studies for enhanced sustainable agriculture production.</title>
        <authorList>
            <person name="Brooks S."/>
            <person name="Weaver J.A."/>
            <person name="Klomchit A."/>
            <person name="Alharthi S.A."/>
            <person name="Onlamun T."/>
            <person name="Nurani R."/>
            <person name="Vong T.K."/>
            <person name="Alberti F."/>
            <person name="Greco C."/>
        </authorList>
    </citation>
    <scope>NUCLEOTIDE SEQUENCE [LARGE SCALE GENOMIC DNA]</scope>
    <source>
        <strain evidence="4">MFLUCC 19-0629</strain>
    </source>
</reference>
<evidence type="ECO:0000256" key="1">
    <source>
        <dbReference type="ARBA" id="ARBA00022786"/>
    </source>
</evidence>
<protein>
    <recommendedName>
        <fullName evidence="2">Defective in cullin neddylation protein</fullName>
    </recommendedName>
</protein>
<evidence type="ECO:0000259" key="3">
    <source>
        <dbReference type="PROSITE" id="PS51229"/>
    </source>
</evidence>
<dbReference type="Gene3D" id="1.10.8.10">
    <property type="entry name" value="DNA helicase RuvA subunit, C-terminal domain"/>
    <property type="match status" value="1"/>
</dbReference>
<keyword evidence="5" id="KW-1185">Reference proteome</keyword>
<dbReference type="EMBL" id="JBANMG010000008">
    <property type="protein sequence ID" value="KAK6949772.1"/>
    <property type="molecule type" value="Genomic_DNA"/>
</dbReference>
<evidence type="ECO:0000313" key="4">
    <source>
        <dbReference type="EMBL" id="KAK6949772.1"/>
    </source>
</evidence>
<name>A0AAX6MC47_9PEZI</name>
<dbReference type="Proteomes" id="UP001369815">
    <property type="component" value="Unassembled WGS sequence"/>
</dbReference>
<comment type="caution">
    <text evidence="4">The sequence shown here is derived from an EMBL/GenBank/DDBJ whole genome shotgun (WGS) entry which is preliminary data.</text>
</comment>